<protein>
    <recommendedName>
        <fullName evidence="2">NAD-dependent epimerase/dehydratase domain-containing protein</fullName>
    </recommendedName>
</protein>
<evidence type="ECO:0000259" key="2">
    <source>
        <dbReference type="Pfam" id="PF01370"/>
    </source>
</evidence>
<evidence type="ECO:0000313" key="3">
    <source>
        <dbReference type="EMBL" id="SUZ63239.1"/>
    </source>
</evidence>
<proteinExistence type="inferred from homology"/>
<dbReference type="PANTHER" id="PTHR43000">
    <property type="entry name" value="DTDP-D-GLUCOSE 4,6-DEHYDRATASE-RELATED"/>
    <property type="match status" value="1"/>
</dbReference>
<comment type="similarity">
    <text evidence="1">Belongs to the NAD(P)-dependent epimerase/dehydratase family.</text>
</comment>
<dbReference type="Gene3D" id="3.40.50.720">
    <property type="entry name" value="NAD(P)-binding Rossmann-like Domain"/>
    <property type="match status" value="1"/>
</dbReference>
<dbReference type="Pfam" id="PF01370">
    <property type="entry name" value="Epimerase"/>
    <property type="match status" value="1"/>
</dbReference>
<dbReference type="EMBL" id="UINC01000912">
    <property type="protein sequence ID" value="SUZ63239.1"/>
    <property type="molecule type" value="Genomic_DNA"/>
</dbReference>
<dbReference type="SUPFAM" id="SSF51735">
    <property type="entry name" value="NAD(P)-binding Rossmann-fold domains"/>
    <property type="match status" value="1"/>
</dbReference>
<name>A0A381PAK3_9ZZZZ</name>
<organism evidence="3">
    <name type="scientific">marine metagenome</name>
    <dbReference type="NCBI Taxonomy" id="408172"/>
    <lineage>
        <taxon>unclassified sequences</taxon>
        <taxon>metagenomes</taxon>
        <taxon>ecological metagenomes</taxon>
    </lineage>
</organism>
<sequence>MADEPLTDRRILVTGPAGQIAFPIVRSLASDNEVWGIARFSGEGSRERVEATGCRTAVVDLAEPDWSGLPDRFDHVVHLAAFIIGDDYDRALAVNAEGTGLLMQRFSNARSVLVMSSSAVYRDVDDPEHRLAEGDPLGGHEQSFAPTYGIAKNAQEAVARSMARMLGLPTTIARMNMSYGPNGGLPAYQLDMMRAGMPIPIHDRPAWFNLIHQDDIDAQVPTMLGIAEVPATIVNWSGDEAVETRTYLGHLAGLTGLELEVAPTSDGVSSRAVDTTRKMALVGACAVDWRTGLRRMAEDRHPDLFA</sequence>
<dbReference type="InterPro" id="IPR001509">
    <property type="entry name" value="Epimerase_deHydtase"/>
</dbReference>
<dbReference type="InterPro" id="IPR036291">
    <property type="entry name" value="NAD(P)-bd_dom_sf"/>
</dbReference>
<reference evidence="3" key="1">
    <citation type="submission" date="2018-05" db="EMBL/GenBank/DDBJ databases">
        <authorList>
            <person name="Lanie J.A."/>
            <person name="Ng W.-L."/>
            <person name="Kazmierczak K.M."/>
            <person name="Andrzejewski T.M."/>
            <person name="Davidsen T.M."/>
            <person name="Wayne K.J."/>
            <person name="Tettelin H."/>
            <person name="Glass J.I."/>
            <person name="Rusch D."/>
            <person name="Podicherti R."/>
            <person name="Tsui H.-C.T."/>
            <person name="Winkler M.E."/>
        </authorList>
    </citation>
    <scope>NUCLEOTIDE SEQUENCE</scope>
</reference>
<accession>A0A381PAK3</accession>
<feature type="domain" description="NAD-dependent epimerase/dehydratase" evidence="2">
    <location>
        <begin position="11"/>
        <end position="215"/>
    </location>
</feature>
<evidence type="ECO:0000256" key="1">
    <source>
        <dbReference type="ARBA" id="ARBA00007637"/>
    </source>
</evidence>
<gene>
    <name evidence="3" type="ORF">METZ01_LOCUS16093</name>
</gene>
<dbReference type="AlphaFoldDB" id="A0A381PAK3"/>